<proteinExistence type="inferred from homology"/>
<evidence type="ECO:0000256" key="5">
    <source>
        <dbReference type="ARBA" id="ARBA00038068"/>
    </source>
</evidence>
<evidence type="ECO:0000256" key="1">
    <source>
        <dbReference type="ARBA" id="ARBA00001954"/>
    </source>
</evidence>
<evidence type="ECO:0000256" key="8">
    <source>
        <dbReference type="ARBA" id="ARBA00078704"/>
    </source>
</evidence>
<evidence type="ECO:0000256" key="4">
    <source>
        <dbReference type="ARBA" id="ARBA00023004"/>
    </source>
</evidence>
<dbReference type="Pfam" id="PF02373">
    <property type="entry name" value="JmjC"/>
    <property type="match status" value="1"/>
</dbReference>
<keyword evidence="13" id="KW-1185">Reference proteome</keyword>
<dbReference type="GeneTree" id="ENSGT00940000159380"/>
<dbReference type="PANTHER" id="PTHR12480:SF6">
    <property type="entry name" value="2-OXOGLUTARATE AND IRON-DEPENDENT OXYGENASE JMJD4"/>
    <property type="match status" value="1"/>
</dbReference>
<name>A0A8C4R198_EPTBU</name>
<dbReference type="InterPro" id="IPR050910">
    <property type="entry name" value="JMJD6_ArgDemeth/LysHydrox"/>
</dbReference>
<dbReference type="GO" id="GO:0046872">
    <property type="term" value="F:metal ion binding"/>
    <property type="evidence" value="ECO:0007669"/>
    <property type="project" value="UniProtKB-KW"/>
</dbReference>
<evidence type="ECO:0000256" key="6">
    <source>
        <dbReference type="ARBA" id="ARBA00047762"/>
    </source>
</evidence>
<accession>A0A8C4R198</accession>
<evidence type="ECO:0000313" key="13">
    <source>
        <dbReference type="Proteomes" id="UP000694388"/>
    </source>
</evidence>
<protein>
    <recommendedName>
        <fullName evidence="7">2-oxoglutarate and iron-dependent oxygenase JMJD4</fullName>
    </recommendedName>
    <alternativeName>
        <fullName evidence="8">JmjC domain-containing protein 4</fullName>
    </alternativeName>
    <alternativeName>
        <fullName evidence="10">Jumonji domain-containing protein 4</fullName>
    </alternativeName>
    <alternativeName>
        <fullName evidence="9">Lysyl-hydroxylase JMJD4</fullName>
    </alternativeName>
</protein>
<dbReference type="InterPro" id="IPR003347">
    <property type="entry name" value="JmjC_dom"/>
</dbReference>
<reference evidence="12" key="1">
    <citation type="submission" date="2025-08" db="UniProtKB">
        <authorList>
            <consortium name="Ensembl"/>
        </authorList>
    </citation>
    <scope>IDENTIFICATION</scope>
</reference>
<keyword evidence="4" id="KW-0408">Iron</keyword>
<dbReference type="GO" id="GO:0140096">
    <property type="term" value="F:catalytic activity, acting on a protein"/>
    <property type="evidence" value="ECO:0007669"/>
    <property type="project" value="UniProtKB-ARBA"/>
</dbReference>
<evidence type="ECO:0000256" key="9">
    <source>
        <dbReference type="ARBA" id="ARBA00080747"/>
    </source>
</evidence>
<evidence type="ECO:0000313" key="12">
    <source>
        <dbReference type="Ensembl" id="ENSEBUP00000023497.1"/>
    </source>
</evidence>
<dbReference type="AlphaFoldDB" id="A0A8C4R198"/>
<evidence type="ECO:0000256" key="3">
    <source>
        <dbReference type="ARBA" id="ARBA00023002"/>
    </source>
</evidence>
<comment type="similarity">
    <text evidence="5">Belongs to the JMJD6 family.</text>
</comment>
<sequence>MDAALYEWTLQQAARLDNSRIDGLPVRFAEVPRYDPWFRDCLLPCKPAVLPPALTATWPARSRWLRADGTPDLSALAHEFGDARVPVANCDQRQYDANPKQNMTLYDYIAYWKEHIALDYRSPQGCLYLKDWHLCRAFPKADIYSTPIHFSSDWLNEFADSRQTDDYRFVYIGPKGSWTPFHADVLRSHSWSANMCGRKQWLFYPPGQEDLLRDPLGNLPYDVMIDPLPNAAPAPLEIIQEAGEVIFVPSGWYHQVHNLDDTISINHNWVNGCNLYQTWAFLQAELRSVQQEIEDCHTMQGWEQQCQLIMKSCTGMDYQDFYLFLLTIAKNRIEFLKQLSGTSLDEATRNQADRHGMLTELGPWHAIFDLHKLLPVFRSVAADPHINQLENDSLLEKSSHITTAAETVMAEAERNLS</sequence>
<dbReference type="PANTHER" id="PTHR12480">
    <property type="entry name" value="ARGININE DEMETHYLASE AND LYSYL-HYDROXYLASE JMJD"/>
    <property type="match status" value="1"/>
</dbReference>
<dbReference type="PROSITE" id="PS51184">
    <property type="entry name" value="JMJC"/>
    <property type="match status" value="1"/>
</dbReference>
<comment type="catalytic activity">
    <reaction evidence="6">
        <text>L-lysyl-[protein] + 2-oxoglutarate + O2 = 4-hydroxy-L-lysyl-[protein] + succinate + CO2</text>
        <dbReference type="Rhea" id="RHEA:57156"/>
        <dbReference type="Rhea" id="RHEA-COMP:9752"/>
        <dbReference type="Rhea" id="RHEA-COMP:15084"/>
        <dbReference type="ChEBI" id="CHEBI:15379"/>
        <dbReference type="ChEBI" id="CHEBI:16526"/>
        <dbReference type="ChEBI" id="CHEBI:16810"/>
        <dbReference type="ChEBI" id="CHEBI:29969"/>
        <dbReference type="ChEBI" id="CHEBI:30031"/>
        <dbReference type="ChEBI" id="CHEBI:141495"/>
    </reaction>
</comment>
<keyword evidence="2" id="KW-0479">Metal-binding</keyword>
<dbReference type="Ensembl" id="ENSEBUT00000024073.1">
    <property type="protein sequence ID" value="ENSEBUP00000023497.1"/>
    <property type="gene ID" value="ENSEBUG00000014473.1"/>
</dbReference>
<dbReference type="GO" id="GO:0016706">
    <property type="term" value="F:2-oxoglutarate-dependent dioxygenase activity"/>
    <property type="evidence" value="ECO:0007669"/>
    <property type="project" value="UniProtKB-ARBA"/>
</dbReference>
<dbReference type="SMART" id="SM00558">
    <property type="entry name" value="JmjC"/>
    <property type="match status" value="1"/>
</dbReference>
<evidence type="ECO:0000256" key="2">
    <source>
        <dbReference type="ARBA" id="ARBA00022723"/>
    </source>
</evidence>
<evidence type="ECO:0000256" key="7">
    <source>
        <dbReference type="ARBA" id="ARBA00067203"/>
    </source>
</evidence>
<dbReference type="GO" id="GO:0045905">
    <property type="term" value="P:positive regulation of translational termination"/>
    <property type="evidence" value="ECO:0007669"/>
    <property type="project" value="TreeGrafter"/>
</dbReference>
<feature type="domain" description="JmjC" evidence="11">
    <location>
        <begin position="135"/>
        <end position="286"/>
    </location>
</feature>
<dbReference type="Proteomes" id="UP000694388">
    <property type="component" value="Unplaced"/>
</dbReference>
<comment type="cofactor">
    <cofactor evidence="1">
        <name>Fe(2+)</name>
        <dbReference type="ChEBI" id="CHEBI:29033"/>
    </cofactor>
</comment>
<reference evidence="12" key="2">
    <citation type="submission" date="2025-09" db="UniProtKB">
        <authorList>
            <consortium name="Ensembl"/>
        </authorList>
    </citation>
    <scope>IDENTIFICATION</scope>
</reference>
<dbReference type="OMA" id="HPCMFSR"/>
<evidence type="ECO:0000256" key="10">
    <source>
        <dbReference type="ARBA" id="ARBA00082904"/>
    </source>
</evidence>
<evidence type="ECO:0000259" key="11">
    <source>
        <dbReference type="PROSITE" id="PS51184"/>
    </source>
</evidence>
<dbReference type="Gene3D" id="2.60.120.650">
    <property type="entry name" value="Cupin"/>
    <property type="match status" value="1"/>
</dbReference>
<organism evidence="12 13">
    <name type="scientific">Eptatretus burgeri</name>
    <name type="common">Inshore hagfish</name>
    <dbReference type="NCBI Taxonomy" id="7764"/>
    <lineage>
        <taxon>Eukaryota</taxon>
        <taxon>Metazoa</taxon>
        <taxon>Chordata</taxon>
        <taxon>Craniata</taxon>
        <taxon>Vertebrata</taxon>
        <taxon>Cyclostomata</taxon>
        <taxon>Myxini</taxon>
        <taxon>Myxiniformes</taxon>
        <taxon>Myxinidae</taxon>
        <taxon>Eptatretinae</taxon>
        <taxon>Eptatretus</taxon>
    </lineage>
</organism>
<keyword evidence="3" id="KW-0560">Oxidoreductase</keyword>
<dbReference type="SUPFAM" id="SSF51197">
    <property type="entry name" value="Clavaminate synthase-like"/>
    <property type="match status" value="1"/>
</dbReference>
<dbReference type="GO" id="GO:0043565">
    <property type="term" value="F:sequence-specific DNA binding"/>
    <property type="evidence" value="ECO:0007669"/>
    <property type="project" value="TreeGrafter"/>
</dbReference>
<dbReference type="GO" id="GO:0005634">
    <property type="term" value="C:nucleus"/>
    <property type="evidence" value="ECO:0007669"/>
    <property type="project" value="TreeGrafter"/>
</dbReference>
<dbReference type="GO" id="GO:0005737">
    <property type="term" value="C:cytoplasm"/>
    <property type="evidence" value="ECO:0007669"/>
    <property type="project" value="TreeGrafter"/>
</dbReference>
<dbReference type="FunFam" id="2.60.120.650:FF:000030">
    <property type="entry name" value="JmjC domain-containing protein 4"/>
    <property type="match status" value="1"/>
</dbReference>